<evidence type="ECO:0000256" key="5">
    <source>
        <dbReference type="RuleBase" id="RU000382"/>
    </source>
</evidence>
<dbReference type="InterPro" id="IPR021115">
    <property type="entry name" value="Pyridoxal-P_BS"/>
</dbReference>
<dbReference type="Proteomes" id="UP000239504">
    <property type="component" value="Unassembled WGS sequence"/>
</dbReference>
<evidence type="ECO:0000256" key="3">
    <source>
        <dbReference type="ARBA" id="ARBA00023239"/>
    </source>
</evidence>
<name>A0A2S7KB19_9PROT</name>
<organism evidence="6 7">
    <name type="scientific">Hyphococcus luteus</name>
    <dbReference type="NCBI Taxonomy" id="2058213"/>
    <lineage>
        <taxon>Bacteria</taxon>
        <taxon>Pseudomonadati</taxon>
        <taxon>Pseudomonadota</taxon>
        <taxon>Alphaproteobacteria</taxon>
        <taxon>Parvularculales</taxon>
        <taxon>Parvularculaceae</taxon>
        <taxon>Hyphococcus</taxon>
    </lineage>
</organism>
<dbReference type="InterPro" id="IPR050477">
    <property type="entry name" value="GrpII_AminoAcid_Decarb"/>
</dbReference>
<evidence type="ECO:0000313" key="7">
    <source>
        <dbReference type="Proteomes" id="UP000239504"/>
    </source>
</evidence>
<proteinExistence type="inferred from homology"/>
<comment type="similarity">
    <text evidence="5">Belongs to the group II decarboxylase family.</text>
</comment>
<dbReference type="PROSITE" id="PS00392">
    <property type="entry name" value="DDC_GAD_HDC_YDC"/>
    <property type="match status" value="1"/>
</dbReference>
<dbReference type="PANTHER" id="PTHR42735:SF4">
    <property type="entry name" value="PYRIDOXAL PHOSPHATE-DEPENDENT DECARBOXYLASE FAMILY PROTEIN"/>
    <property type="match status" value="1"/>
</dbReference>
<dbReference type="Pfam" id="PF00282">
    <property type="entry name" value="Pyridoxal_deC"/>
    <property type="match status" value="1"/>
</dbReference>
<dbReference type="Gene3D" id="3.40.640.10">
    <property type="entry name" value="Type I PLP-dependent aspartate aminotransferase-like (Major domain)"/>
    <property type="match status" value="1"/>
</dbReference>
<dbReference type="GO" id="GO:0030170">
    <property type="term" value="F:pyridoxal phosphate binding"/>
    <property type="evidence" value="ECO:0007669"/>
    <property type="project" value="InterPro"/>
</dbReference>
<dbReference type="PANTHER" id="PTHR42735">
    <property type="match status" value="1"/>
</dbReference>
<evidence type="ECO:0000256" key="1">
    <source>
        <dbReference type="ARBA" id="ARBA00001933"/>
    </source>
</evidence>
<keyword evidence="3 5" id="KW-0456">Lyase</keyword>
<dbReference type="AlphaFoldDB" id="A0A2S7KB19"/>
<evidence type="ECO:0000256" key="4">
    <source>
        <dbReference type="PIRSR" id="PIRSR602129-50"/>
    </source>
</evidence>
<feature type="modified residue" description="N6-(pyridoxal phosphate)lysine" evidence="4">
    <location>
        <position position="386"/>
    </location>
</feature>
<gene>
    <name evidence="6" type="ORF">CW354_02325</name>
</gene>
<evidence type="ECO:0000256" key="2">
    <source>
        <dbReference type="ARBA" id="ARBA00022898"/>
    </source>
</evidence>
<evidence type="ECO:0000313" key="6">
    <source>
        <dbReference type="EMBL" id="PQA89711.1"/>
    </source>
</evidence>
<sequence>MGVYRTHDIMAAMSIEAYFLGAKSENADSVRRAFDEILRHWFDWRSERFPDDDNVISDAERKSEKFSIENERLHTALKALCDMLLAETPTFTPRYLSHMLSEASLPALFGHLAALLHNPNNTSREVSRVGARVEVEAIAMLADMIGFNSAKAQGHFTSGGTIANFEAVWRARYRIDHALALGLVAAEKSRMPFSAFESAHMGWAAFDRLRLRDATSELATRAASSVLCNPLEIAERISKCSRRSYRGPVLITPGSKHFSWRKAANIFHLGEESLWNAPLDNEGRLDMGELQTLIEKARREDRPIIAVVSVAGTTEAGEIDPIDSVTSVLNEYRLNGIHIWHHVDAAYGGYFCSMLGSELEKILDDGRSAALKAIRLADSVTIDPHKLGYVPYACGAFLTRDERLYTASTFNAPYIDRAEIGDKWQSTIEGSRTAAGAAATWLSGRTMGFEPDCFGAFMASTINARRIFAKAITSQCKNVAVLEPADTNILCFSIGKKGDSLSYSNKRTDYVFGLFQKDPSFSVSKTVFDVENYCRLVEAHAKRHEMALDDGKLSLIRCVFMNPFLPKGEVLEKFLPKFIARLNFYAEQALELCD</sequence>
<dbReference type="GO" id="GO:0016831">
    <property type="term" value="F:carboxy-lyase activity"/>
    <property type="evidence" value="ECO:0007669"/>
    <property type="project" value="InterPro"/>
</dbReference>
<protein>
    <submittedName>
        <fullName evidence="6">Decarboxylase</fullName>
    </submittedName>
</protein>
<keyword evidence="7" id="KW-1185">Reference proteome</keyword>
<dbReference type="InterPro" id="IPR015424">
    <property type="entry name" value="PyrdxlP-dep_Trfase"/>
</dbReference>
<reference evidence="6 7" key="1">
    <citation type="submission" date="2017-12" db="EMBL/GenBank/DDBJ databases">
        <authorList>
            <person name="Hurst M.R.H."/>
        </authorList>
    </citation>
    <scope>NUCLEOTIDE SEQUENCE [LARGE SCALE GENOMIC DNA]</scope>
    <source>
        <strain evidence="6 7">SY-3-19</strain>
    </source>
</reference>
<dbReference type="EMBL" id="PJCH01000001">
    <property type="protein sequence ID" value="PQA89711.1"/>
    <property type="molecule type" value="Genomic_DNA"/>
</dbReference>
<accession>A0A2S7KB19</accession>
<dbReference type="GO" id="GO:0019752">
    <property type="term" value="P:carboxylic acid metabolic process"/>
    <property type="evidence" value="ECO:0007669"/>
    <property type="project" value="InterPro"/>
</dbReference>
<dbReference type="InterPro" id="IPR002129">
    <property type="entry name" value="PyrdxlP-dep_de-COase"/>
</dbReference>
<keyword evidence="2 4" id="KW-0663">Pyridoxal phosphate</keyword>
<dbReference type="InterPro" id="IPR015421">
    <property type="entry name" value="PyrdxlP-dep_Trfase_major"/>
</dbReference>
<comment type="caution">
    <text evidence="6">The sequence shown here is derived from an EMBL/GenBank/DDBJ whole genome shotgun (WGS) entry which is preliminary data.</text>
</comment>
<comment type="cofactor">
    <cofactor evidence="1 4 5">
        <name>pyridoxal 5'-phosphate</name>
        <dbReference type="ChEBI" id="CHEBI:597326"/>
    </cofactor>
</comment>
<dbReference type="SUPFAM" id="SSF53383">
    <property type="entry name" value="PLP-dependent transferases"/>
    <property type="match status" value="1"/>
</dbReference>